<protein>
    <submittedName>
        <fullName evidence="3">AhpD family alkylhydroperoxidase</fullName>
    </submittedName>
</protein>
<keyword evidence="3" id="KW-0575">Peroxidase</keyword>
<evidence type="ECO:0000313" key="4">
    <source>
        <dbReference type="Proteomes" id="UP000293289"/>
    </source>
</evidence>
<dbReference type="AlphaFoldDB" id="A0A4Q7MAR0"/>
<reference evidence="3 4" key="1">
    <citation type="submission" date="2019-02" db="EMBL/GenBank/DDBJ databases">
        <title>Genomic Encyclopedia of Type Strains, Phase IV (KMG-IV): sequencing the most valuable type-strain genomes for metagenomic binning, comparative biology and taxonomic classification.</title>
        <authorList>
            <person name="Goeker M."/>
        </authorList>
    </citation>
    <scope>NUCLEOTIDE SEQUENCE [LARGE SCALE GENOMIC DNA]</scope>
    <source>
        <strain evidence="3 4">DSM 43045</strain>
    </source>
</reference>
<keyword evidence="4" id="KW-1185">Reference proteome</keyword>
<dbReference type="InterPro" id="IPR004675">
    <property type="entry name" value="AhpD_core"/>
</dbReference>
<gene>
    <name evidence="3" type="ORF">EV187_2773</name>
</gene>
<dbReference type="SUPFAM" id="SSF69118">
    <property type="entry name" value="AhpD-like"/>
    <property type="match status" value="1"/>
</dbReference>
<dbReference type="PANTHER" id="PTHR34846">
    <property type="entry name" value="4-CARBOXYMUCONOLACTONE DECARBOXYLASE FAMILY PROTEIN (AFU_ORTHOLOGUE AFUA_6G11590)"/>
    <property type="match status" value="1"/>
</dbReference>
<dbReference type="OrthoDB" id="9801997at2"/>
<dbReference type="GO" id="GO:0051920">
    <property type="term" value="F:peroxiredoxin activity"/>
    <property type="evidence" value="ECO:0007669"/>
    <property type="project" value="InterPro"/>
</dbReference>
<dbReference type="InterPro" id="IPR003779">
    <property type="entry name" value="CMD-like"/>
</dbReference>
<dbReference type="Pfam" id="PF02627">
    <property type="entry name" value="CMD"/>
    <property type="match status" value="1"/>
</dbReference>
<organism evidence="3 4">
    <name type="scientific">Agromyces ramosus</name>
    <dbReference type="NCBI Taxonomy" id="33879"/>
    <lineage>
        <taxon>Bacteria</taxon>
        <taxon>Bacillati</taxon>
        <taxon>Actinomycetota</taxon>
        <taxon>Actinomycetes</taxon>
        <taxon>Micrococcales</taxon>
        <taxon>Microbacteriaceae</taxon>
        <taxon>Agromyces</taxon>
    </lineage>
</organism>
<sequence>MRADREIRRSGVRFENTRFDPDLTPFHDLAKQMAARFGYRAELSLSPRLAELLRLRVAQLNPCSYCLILHTEVAARLGIPSDVVAHLPSWRESDRFSHAEKVALAYCEGLTQYDISHFAELHDELRTHFDEKEVAEIAAVIINMNVWTRLKLAQGAVPVADEAPTAPRPSRMTEQVPSDFGPESAEL</sequence>
<proteinExistence type="predicted"/>
<evidence type="ECO:0000313" key="3">
    <source>
        <dbReference type="EMBL" id="RZS64387.1"/>
    </source>
</evidence>
<dbReference type="Gene3D" id="1.20.1290.10">
    <property type="entry name" value="AhpD-like"/>
    <property type="match status" value="1"/>
</dbReference>
<accession>A0A4Q7MAR0</accession>
<dbReference type="EMBL" id="SGWY01000003">
    <property type="protein sequence ID" value="RZS64387.1"/>
    <property type="molecule type" value="Genomic_DNA"/>
</dbReference>
<evidence type="ECO:0000259" key="2">
    <source>
        <dbReference type="Pfam" id="PF02627"/>
    </source>
</evidence>
<dbReference type="Proteomes" id="UP000293289">
    <property type="component" value="Unassembled WGS sequence"/>
</dbReference>
<dbReference type="NCBIfam" id="TIGR00778">
    <property type="entry name" value="ahpD_dom"/>
    <property type="match status" value="1"/>
</dbReference>
<dbReference type="RefSeq" id="WP_130353625.1">
    <property type="nucleotide sequence ID" value="NZ_SGWY01000003.1"/>
</dbReference>
<feature type="domain" description="Carboxymuconolactone decarboxylase-like" evidence="2">
    <location>
        <begin position="34"/>
        <end position="106"/>
    </location>
</feature>
<dbReference type="InterPro" id="IPR029032">
    <property type="entry name" value="AhpD-like"/>
</dbReference>
<keyword evidence="3" id="KW-0560">Oxidoreductase</keyword>
<dbReference type="PANTHER" id="PTHR34846:SF10">
    <property type="entry name" value="CYTOPLASMIC PROTEIN"/>
    <property type="match status" value="1"/>
</dbReference>
<comment type="caution">
    <text evidence="3">The sequence shown here is derived from an EMBL/GenBank/DDBJ whole genome shotgun (WGS) entry which is preliminary data.</text>
</comment>
<feature type="region of interest" description="Disordered" evidence="1">
    <location>
        <begin position="161"/>
        <end position="187"/>
    </location>
</feature>
<name>A0A4Q7MAR0_9MICO</name>
<evidence type="ECO:0000256" key="1">
    <source>
        <dbReference type="SAM" id="MobiDB-lite"/>
    </source>
</evidence>